<dbReference type="GO" id="GO:0022857">
    <property type="term" value="F:transmembrane transporter activity"/>
    <property type="evidence" value="ECO:0007669"/>
    <property type="project" value="UniProtKB-UniRule"/>
</dbReference>
<feature type="coiled-coil region" evidence="8">
    <location>
        <begin position="729"/>
        <end position="766"/>
    </location>
</feature>
<feature type="transmembrane region" description="Helical" evidence="9">
    <location>
        <begin position="325"/>
        <end position="345"/>
    </location>
</feature>
<dbReference type="InterPro" id="IPR010656">
    <property type="entry name" value="DctM"/>
</dbReference>
<organism evidence="11 12">
    <name type="scientific">Candidatus Fonsibacter lacus</name>
    <dbReference type="NCBI Taxonomy" id="2576439"/>
    <lineage>
        <taxon>Bacteria</taxon>
        <taxon>Pseudomonadati</taxon>
        <taxon>Pseudomonadota</taxon>
        <taxon>Alphaproteobacteria</taxon>
        <taxon>Candidatus Pelagibacterales</taxon>
        <taxon>Candidatus Pelagibacterales incertae sedis</taxon>
        <taxon>Candidatus Fonsibacter</taxon>
    </lineage>
</organism>
<feature type="transmembrane region" description="Helical" evidence="9">
    <location>
        <begin position="226"/>
        <end position="252"/>
    </location>
</feature>
<dbReference type="Pfam" id="PF06808">
    <property type="entry name" value="DctM"/>
    <property type="match status" value="3"/>
</dbReference>
<keyword evidence="7" id="KW-0813">Transport</keyword>
<keyword evidence="4 9" id="KW-0812">Transmembrane</keyword>
<feature type="domain" description="TRAP C4-dicarboxylate transport system permease DctM subunit" evidence="10">
    <location>
        <begin position="218"/>
        <end position="316"/>
    </location>
</feature>
<evidence type="ECO:0000259" key="10">
    <source>
        <dbReference type="Pfam" id="PF06808"/>
    </source>
</evidence>
<evidence type="ECO:0000256" key="7">
    <source>
        <dbReference type="RuleBase" id="RU369079"/>
    </source>
</evidence>
<feature type="domain" description="TRAP C4-dicarboxylate transport system permease DctM subunit" evidence="10">
    <location>
        <begin position="352"/>
        <end position="545"/>
    </location>
</feature>
<evidence type="ECO:0000313" key="11">
    <source>
        <dbReference type="EMBL" id="NCU52848.1"/>
    </source>
</evidence>
<feature type="transmembrane region" description="Helical" evidence="9">
    <location>
        <begin position="273"/>
        <end position="295"/>
    </location>
</feature>
<sequence>MEVLFIFILVLIMMAALGTGFPVGFALPGAGVIAIFIAALLGFIIEGNTHAYFINEGPAEWISVGINNFRGAYWDVNRDTLIAIPLFIYMGLVLQRSRIAEDLLNTMGQLFGSIPGGLGISVVLVGGLLAATTGIVGATVIAMGLISLPSMLKAKYNKNLATGIITASGTLGQIIPPSVVLIIVADQLSNASDIADNIRKTLYQGFNGESLMPGFLNVESTSAGEMFLGAIIPGLLLVFLYAAYVLIHAIFIKNSAPAIPNKKGFDKEFWIKVSSTLLPPVLLIFVVLGSILFGVATVNQAGAIGALGSTVMASYKLYPNKKHTYTPTIIATISSIGILILHFSLNLNIKNITNNYQLIGLAVSTIFVIALIISLVWSFWRVYKAEDILKYVTTETALTTTMVFIILIGAAMLTAAFRGFGGDEVITNFLKNLPGGFWTQFWVVMFIIFILGFFIDYIEIAVIVVPIIAPILLANPEANVTALWFGVMVGVNMQTSFLTPPFGFSLFYLRGVAPPSITTLDIWKGAVPFICLQLIGLFIACYWPALSNYVPTRSYLTSDLSPPPTNPRLERCLLDYTFNLYDKDGAKIKIAINDAKKINLDSLPQNKKEMLNDHFNKSLAALDLVKIVQEKKKILDDYSKDYYDIHSVARKNQSKILDINKKISEIEKDIKQSKNEKKISEMKEKIKNYNNEIIKLEKLIPKEFAEKNKKYKELYNDYRKSLNAYYNSVDDSYNNFKQIKKNLQDLEKLKAQQDNLKQSINDIKNNALDKGSKSLNEVMERLDKVSGTNEIKDLIYNVISDIQKGNVDRQASNQKLNEILNLFNKEINWREKPAKVLLPQLEKYDELIRDTIGIRQQDKLPNKQALSIAQCESNHHNISLHF</sequence>
<evidence type="ECO:0000256" key="4">
    <source>
        <dbReference type="ARBA" id="ARBA00022692"/>
    </source>
</evidence>
<proteinExistence type="predicted"/>
<gene>
    <name evidence="11" type="ORF">EBX74_00850</name>
</gene>
<dbReference type="Proteomes" id="UP000747791">
    <property type="component" value="Unassembled WGS sequence"/>
</dbReference>
<comment type="subcellular location">
    <subcellularLocation>
        <location evidence="1 7">Cell inner membrane</location>
        <topology evidence="1 7">Multi-pass membrane protein</topology>
    </subcellularLocation>
</comment>
<keyword evidence="6 9" id="KW-0472">Membrane</keyword>
<feature type="transmembrane region" description="Helical" evidence="9">
    <location>
        <begin position="481"/>
        <end position="502"/>
    </location>
</feature>
<evidence type="ECO:0000256" key="6">
    <source>
        <dbReference type="ARBA" id="ARBA00023136"/>
    </source>
</evidence>
<comment type="caution">
    <text evidence="11">The sequence shown here is derived from an EMBL/GenBank/DDBJ whole genome shotgun (WGS) entry which is preliminary data.</text>
</comment>
<feature type="transmembrane region" description="Helical" evidence="9">
    <location>
        <begin position="119"/>
        <end position="148"/>
    </location>
</feature>
<evidence type="ECO:0000256" key="2">
    <source>
        <dbReference type="ARBA" id="ARBA00022475"/>
    </source>
</evidence>
<evidence type="ECO:0000256" key="1">
    <source>
        <dbReference type="ARBA" id="ARBA00004429"/>
    </source>
</evidence>
<dbReference type="InterPro" id="IPR004681">
    <property type="entry name" value="TRAP_DctM"/>
</dbReference>
<evidence type="ECO:0000313" key="12">
    <source>
        <dbReference type="Proteomes" id="UP000747791"/>
    </source>
</evidence>
<dbReference type="PANTHER" id="PTHR33362:SF7">
    <property type="entry name" value="SLL1103 PROTEIN"/>
    <property type="match status" value="1"/>
</dbReference>
<keyword evidence="3 7" id="KW-0997">Cell inner membrane</keyword>
<name>A0A966M326_9PROT</name>
<feature type="transmembrane region" description="Helical" evidence="9">
    <location>
        <begin position="80"/>
        <end position="99"/>
    </location>
</feature>
<dbReference type="PANTHER" id="PTHR33362">
    <property type="entry name" value="SIALIC ACID TRAP TRANSPORTER PERMEASE PROTEIN SIAT-RELATED"/>
    <property type="match status" value="1"/>
</dbReference>
<comment type="function">
    <text evidence="7">Part of the tripartite ATP-independent periplasmic (TRAP) transport system.</text>
</comment>
<feature type="domain" description="TRAP C4-dicarboxylate transport system permease DctM subunit" evidence="10">
    <location>
        <begin position="11"/>
        <end position="192"/>
    </location>
</feature>
<feature type="transmembrane region" description="Helical" evidence="9">
    <location>
        <begin position="441"/>
        <end position="469"/>
    </location>
</feature>
<feature type="coiled-coil region" evidence="8">
    <location>
        <begin position="656"/>
        <end position="699"/>
    </location>
</feature>
<evidence type="ECO:0000256" key="3">
    <source>
        <dbReference type="ARBA" id="ARBA00022519"/>
    </source>
</evidence>
<feature type="transmembrane region" description="Helical" evidence="9">
    <location>
        <begin position="160"/>
        <end position="185"/>
    </location>
</feature>
<evidence type="ECO:0000256" key="9">
    <source>
        <dbReference type="SAM" id="Phobius"/>
    </source>
</evidence>
<reference evidence="11" key="1">
    <citation type="submission" date="2018-10" db="EMBL/GenBank/DDBJ databases">
        <title>Iterative Subtractive Binning of Freshwater Chronoseries Metagenomes Recovers Nearly Complete Genomes from over Four Hundred Novel Species.</title>
        <authorList>
            <person name="Rodriguez-R L.M."/>
            <person name="Tsementzi D."/>
            <person name="Luo C."/>
            <person name="Konstantinidis K.T."/>
        </authorList>
    </citation>
    <scope>NUCLEOTIDE SEQUENCE</scope>
    <source>
        <strain evidence="11">WB8_2A_004</strain>
    </source>
</reference>
<keyword evidence="8" id="KW-0175">Coiled coil</keyword>
<dbReference type="EMBL" id="RGOB01000010">
    <property type="protein sequence ID" value="NCU52848.1"/>
    <property type="molecule type" value="Genomic_DNA"/>
</dbReference>
<evidence type="ECO:0000256" key="8">
    <source>
        <dbReference type="SAM" id="Coils"/>
    </source>
</evidence>
<keyword evidence="5 9" id="KW-1133">Transmembrane helix</keyword>
<dbReference type="AlphaFoldDB" id="A0A966M326"/>
<keyword evidence="2" id="KW-1003">Cell membrane</keyword>
<accession>A0A966M326</accession>
<protein>
    <submittedName>
        <fullName evidence="11">TRAP transporter large permease subunit</fullName>
    </submittedName>
</protein>
<feature type="transmembrane region" description="Helical" evidence="9">
    <location>
        <begin position="25"/>
        <end position="45"/>
    </location>
</feature>
<feature type="transmembrane region" description="Helical" evidence="9">
    <location>
        <begin position="357"/>
        <end position="380"/>
    </location>
</feature>
<evidence type="ECO:0000256" key="5">
    <source>
        <dbReference type="ARBA" id="ARBA00022989"/>
    </source>
</evidence>
<feature type="transmembrane region" description="Helical" evidence="9">
    <location>
        <begin position="522"/>
        <end position="543"/>
    </location>
</feature>
<dbReference type="GO" id="GO:0005886">
    <property type="term" value="C:plasma membrane"/>
    <property type="evidence" value="ECO:0007669"/>
    <property type="project" value="UniProtKB-SubCell"/>
</dbReference>
<feature type="transmembrane region" description="Helical" evidence="9">
    <location>
        <begin position="401"/>
        <end position="421"/>
    </location>
</feature>